<keyword evidence="3" id="KW-1185">Reference proteome</keyword>
<evidence type="ECO:0000256" key="1">
    <source>
        <dbReference type="SAM" id="MobiDB-lite"/>
    </source>
</evidence>
<dbReference type="OrthoDB" id="62952at2759"/>
<name>A0A8H3FMM1_9LECA</name>
<dbReference type="PANTHER" id="PTHR38790:SF4">
    <property type="entry name" value="2EXR DOMAIN-CONTAINING PROTEIN"/>
    <property type="match status" value="1"/>
</dbReference>
<dbReference type="AlphaFoldDB" id="A0A8H3FMM1"/>
<feature type="compositionally biased region" description="Polar residues" evidence="1">
    <location>
        <begin position="1"/>
        <end position="15"/>
    </location>
</feature>
<gene>
    <name evidence="2" type="ORF">IMSHALPRED_006012</name>
</gene>
<sequence>MDATSQSNGSSQPTAEQVAGKGSSGEEQSRDSFNSNQERFVTTLAPIEEQSLASFFPGKDQVTHTSLPTYQPTALAKPQERTLMTIATELRLEIYEYLFQSQATHLLRRRDGIDDEKVIEKLTHTFDNSILFTCRKVYQEALPVFYASQTFHYSSTTGELSLITSNDESIGQRREGIPPLFSDKLHLMMNVSIDMVFHNPGSRDVMLSEHITAFAWQCPQLRNLTIHLFKYWRDYEDFSADSATGSVLRQLRPRLDSLRIIVLHSRPSKVLPNLRLSIADNECWSSKYWTGKVWYDGCPKFYQREQQWPCLTLPSLVRGRIYGWPHNFIVCMILLASVTCQSQRQMDLSARD</sequence>
<protein>
    <submittedName>
        <fullName evidence="2">Uncharacterized protein</fullName>
    </submittedName>
</protein>
<accession>A0A8H3FMM1</accession>
<comment type="caution">
    <text evidence="2">The sequence shown here is derived from an EMBL/GenBank/DDBJ whole genome shotgun (WGS) entry which is preliminary data.</text>
</comment>
<dbReference type="EMBL" id="CAJPDT010000034">
    <property type="protein sequence ID" value="CAF9923766.1"/>
    <property type="molecule type" value="Genomic_DNA"/>
</dbReference>
<evidence type="ECO:0000313" key="2">
    <source>
        <dbReference type="EMBL" id="CAF9923766.1"/>
    </source>
</evidence>
<organism evidence="2 3">
    <name type="scientific">Imshaugia aleurites</name>
    <dbReference type="NCBI Taxonomy" id="172621"/>
    <lineage>
        <taxon>Eukaryota</taxon>
        <taxon>Fungi</taxon>
        <taxon>Dikarya</taxon>
        <taxon>Ascomycota</taxon>
        <taxon>Pezizomycotina</taxon>
        <taxon>Lecanoromycetes</taxon>
        <taxon>OSLEUM clade</taxon>
        <taxon>Lecanoromycetidae</taxon>
        <taxon>Lecanorales</taxon>
        <taxon>Lecanorineae</taxon>
        <taxon>Parmeliaceae</taxon>
        <taxon>Imshaugia</taxon>
    </lineage>
</organism>
<dbReference type="Proteomes" id="UP000664534">
    <property type="component" value="Unassembled WGS sequence"/>
</dbReference>
<evidence type="ECO:0000313" key="3">
    <source>
        <dbReference type="Proteomes" id="UP000664534"/>
    </source>
</evidence>
<proteinExistence type="predicted"/>
<dbReference type="PANTHER" id="PTHR38790">
    <property type="entry name" value="2EXR DOMAIN-CONTAINING PROTEIN-RELATED"/>
    <property type="match status" value="1"/>
</dbReference>
<reference evidence="2" key="1">
    <citation type="submission" date="2021-03" db="EMBL/GenBank/DDBJ databases">
        <authorList>
            <person name="Tagirdzhanova G."/>
        </authorList>
    </citation>
    <scope>NUCLEOTIDE SEQUENCE</scope>
</reference>
<feature type="region of interest" description="Disordered" evidence="1">
    <location>
        <begin position="1"/>
        <end position="35"/>
    </location>
</feature>